<evidence type="ECO:0000256" key="2">
    <source>
        <dbReference type="ARBA" id="ARBA00008676"/>
    </source>
</evidence>
<dbReference type="EMBL" id="UOGF01000101">
    <property type="protein sequence ID" value="VAX33087.1"/>
    <property type="molecule type" value="Genomic_DNA"/>
</dbReference>
<comment type="similarity">
    <text evidence="2">Belongs to the PanB family.</text>
</comment>
<dbReference type="GO" id="GO:0005737">
    <property type="term" value="C:cytoplasm"/>
    <property type="evidence" value="ECO:0007669"/>
    <property type="project" value="TreeGrafter"/>
</dbReference>
<name>A0A3B1DWB2_9ZZZZ</name>
<gene>
    <name evidence="5" type="ORF">MNBD_NITROSPIRAE01-163</name>
</gene>
<dbReference type="AlphaFoldDB" id="A0A3B1DWB2"/>
<dbReference type="InterPro" id="IPR003700">
    <property type="entry name" value="Pantoate_hydroxy_MeTrfase"/>
</dbReference>
<dbReference type="CDD" id="cd06557">
    <property type="entry name" value="KPHMT-like"/>
    <property type="match status" value="1"/>
</dbReference>
<dbReference type="SUPFAM" id="SSF51621">
    <property type="entry name" value="Phosphoenolpyruvate/pyruvate domain"/>
    <property type="match status" value="1"/>
</dbReference>
<dbReference type="PIRSF" id="PIRSF000388">
    <property type="entry name" value="Pantoate_hydroxy_MeTrfase"/>
    <property type="match status" value="1"/>
</dbReference>
<evidence type="ECO:0000256" key="1">
    <source>
        <dbReference type="ARBA" id="ARBA00005033"/>
    </source>
</evidence>
<proteinExistence type="inferred from homology"/>
<protein>
    <recommendedName>
        <fullName evidence="3">3-methyl-2-oxobutanoate hydroxymethyltransferase</fullName>
        <ecNumber evidence="3">2.1.2.11</ecNumber>
    </recommendedName>
</protein>
<comment type="pathway">
    <text evidence="1">Cofactor biosynthesis; (R)-pantothenate biosynthesis; (R)-pantoate from 3-methyl-2-oxobutanoate: step 1/2.</text>
</comment>
<dbReference type="GO" id="GO:0003864">
    <property type="term" value="F:3-methyl-2-oxobutanoate hydroxymethyltransferase activity"/>
    <property type="evidence" value="ECO:0007669"/>
    <property type="project" value="UniProtKB-EC"/>
</dbReference>
<accession>A0A3B1DWB2</accession>
<dbReference type="NCBIfam" id="TIGR00222">
    <property type="entry name" value="panB"/>
    <property type="match status" value="1"/>
</dbReference>
<dbReference type="GO" id="GO:0015940">
    <property type="term" value="P:pantothenate biosynthetic process"/>
    <property type="evidence" value="ECO:0007669"/>
    <property type="project" value="InterPro"/>
</dbReference>
<evidence type="ECO:0000256" key="4">
    <source>
        <dbReference type="ARBA" id="ARBA00022679"/>
    </source>
</evidence>
<keyword evidence="4 5" id="KW-0808">Transferase</keyword>
<dbReference type="PANTHER" id="PTHR20881">
    <property type="entry name" value="3-METHYL-2-OXOBUTANOATE HYDROXYMETHYLTRANSFERASE"/>
    <property type="match status" value="1"/>
</dbReference>
<dbReference type="GO" id="GO:0032259">
    <property type="term" value="P:methylation"/>
    <property type="evidence" value="ECO:0007669"/>
    <property type="project" value="UniProtKB-KW"/>
</dbReference>
<reference evidence="5" key="1">
    <citation type="submission" date="2018-06" db="EMBL/GenBank/DDBJ databases">
        <authorList>
            <person name="Zhirakovskaya E."/>
        </authorList>
    </citation>
    <scope>NUCLEOTIDE SEQUENCE</scope>
</reference>
<evidence type="ECO:0000313" key="5">
    <source>
        <dbReference type="EMBL" id="VAX33087.1"/>
    </source>
</evidence>
<dbReference type="GO" id="GO:0000287">
    <property type="term" value="F:magnesium ion binding"/>
    <property type="evidence" value="ECO:0007669"/>
    <property type="project" value="TreeGrafter"/>
</dbReference>
<dbReference type="Gene3D" id="3.20.20.60">
    <property type="entry name" value="Phosphoenolpyruvate-binding domains"/>
    <property type="match status" value="1"/>
</dbReference>
<dbReference type="Pfam" id="PF02548">
    <property type="entry name" value="Pantoate_transf"/>
    <property type="match status" value="1"/>
</dbReference>
<evidence type="ECO:0000256" key="3">
    <source>
        <dbReference type="ARBA" id="ARBA00012618"/>
    </source>
</evidence>
<dbReference type="HAMAP" id="MF_00156">
    <property type="entry name" value="PanB"/>
    <property type="match status" value="1"/>
</dbReference>
<dbReference type="InterPro" id="IPR015813">
    <property type="entry name" value="Pyrv/PenolPyrv_kinase-like_dom"/>
</dbReference>
<dbReference type="FunFam" id="3.20.20.60:FF:000003">
    <property type="entry name" value="3-methyl-2-oxobutanoate hydroxymethyltransferase"/>
    <property type="match status" value="1"/>
</dbReference>
<keyword evidence="5" id="KW-0489">Methyltransferase</keyword>
<sequence>MNKNRITLPILQKKKENGEKIAVLTAYDFPFAKLADEAGMDIILVGDTLGVVVQGKENTLPVTMDQMVYHTQMVSRGVKQALVLADMPFMSYQSSREDALKNAGRLIKEGGAAAVKFEGGASVVDRVEALTKYDIPVMAHIGLTPQSVHRMGGYKVQGRDSKQAQQLIKDAKQLESAGAFSIVLEGIPNALAQSITAAIRIPTIGIGAGPHCDGQVLVMHDLLGLFTQFRPKFVRRYADFTAIASEAFSRYRSDVQNGKFPTEAEGYE</sequence>
<dbReference type="EC" id="2.1.2.11" evidence="3"/>
<organism evidence="5">
    <name type="scientific">hydrothermal vent metagenome</name>
    <dbReference type="NCBI Taxonomy" id="652676"/>
    <lineage>
        <taxon>unclassified sequences</taxon>
        <taxon>metagenomes</taxon>
        <taxon>ecological metagenomes</taxon>
    </lineage>
</organism>
<dbReference type="GO" id="GO:0008168">
    <property type="term" value="F:methyltransferase activity"/>
    <property type="evidence" value="ECO:0007669"/>
    <property type="project" value="UniProtKB-KW"/>
</dbReference>
<dbReference type="NCBIfam" id="NF001452">
    <property type="entry name" value="PRK00311.1"/>
    <property type="match status" value="1"/>
</dbReference>
<dbReference type="InterPro" id="IPR040442">
    <property type="entry name" value="Pyrv_kinase-like_dom_sf"/>
</dbReference>
<dbReference type="PANTHER" id="PTHR20881:SF0">
    <property type="entry name" value="3-METHYL-2-OXOBUTANOATE HYDROXYMETHYLTRANSFERASE"/>
    <property type="match status" value="1"/>
</dbReference>